<reference evidence="3" key="1">
    <citation type="journal article" date="2007" name="Plant Cell">
        <title>Dothideomycete-plant interactions illuminated by genome sequencing and EST analysis of the wheat pathogen Stagonospora nodorum.</title>
        <authorList>
            <person name="Hane J.K."/>
            <person name="Lowe R.G."/>
            <person name="Solomon P.S."/>
            <person name="Tan K.C."/>
            <person name="Schoch C.L."/>
            <person name="Spatafora J.W."/>
            <person name="Crous P.W."/>
            <person name="Kodira C."/>
            <person name="Birren B.W."/>
            <person name="Galagan J.E."/>
            <person name="Torriani S.F."/>
            <person name="McDonald B.A."/>
            <person name="Oliver R.P."/>
        </authorList>
    </citation>
    <scope>NUCLEOTIDE SEQUENCE [LARGE SCALE GENOMIC DNA]</scope>
    <source>
        <strain evidence="3">SN15 / ATCC MYA-4574 / FGSC 10173</strain>
    </source>
</reference>
<organism evidence="2 3">
    <name type="scientific">Phaeosphaeria nodorum (strain SN15 / ATCC MYA-4574 / FGSC 10173)</name>
    <name type="common">Glume blotch fungus</name>
    <name type="synonym">Parastagonospora nodorum</name>
    <dbReference type="NCBI Taxonomy" id="321614"/>
    <lineage>
        <taxon>Eukaryota</taxon>
        <taxon>Fungi</taxon>
        <taxon>Dikarya</taxon>
        <taxon>Ascomycota</taxon>
        <taxon>Pezizomycotina</taxon>
        <taxon>Dothideomycetes</taxon>
        <taxon>Pleosporomycetidae</taxon>
        <taxon>Pleosporales</taxon>
        <taxon>Pleosporineae</taxon>
        <taxon>Phaeosphaeriaceae</taxon>
        <taxon>Parastagonospora</taxon>
    </lineage>
</organism>
<sequence>MEKWPIVLLILPLIICLGHLASLRETGFKHIETRDYPASIAEEQPSALFEVRILSIANMFLALGFKEAMIANGDAAHT</sequence>
<dbReference type="EMBL" id="CH445356">
    <property type="protein sequence ID" value="EAT78010.1"/>
    <property type="molecule type" value="Genomic_DNA"/>
</dbReference>
<evidence type="ECO:0000256" key="1">
    <source>
        <dbReference type="SAM" id="SignalP"/>
    </source>
</evidence>
<proteinExistence type="predicted"/>
<dbReference type="Proteomes" id="UP000001055">
    <property type="component" value="Unassembled WGS sequence"/>
</dbReference>
<dbReference type="AlphaFoldDB" id="Q0U0V7"/>
<gene>
    <name evidence="2" type="ORF">SNOG_14470</name>
</gene>
<dbReference type="RefSeq" id="XP_001804654.1">
    <property type="nucleotide sequence ID" value="XM_001804602.1"/>
</dbReference>
<feature type="chain" id="PRO_5004177500" evidence="1">
    <location>
        <begin position="21"/>
        <end position="78"/>
    </location>
</feature>
<dbReference type="GeneID" id="5981579"/>
<name>Q0U0V7_PHANO</name>
<dbReference type="HOGENOM" id="CLU_2622834_0_0_1"/>
<protein>
    <submittedName>
        <fullName evidence="2">Uncharacterized protein</fullName>
    </submittedName>
</protein>
<dbReference type="InParanoid" id="Q0U0V7"/>
<accession>Q0U0V7</accession>
<keyword evidence="1" id="KW-0732">Signal</keyword>
<evidence type="ECO:0000313" key="2">
    <source>
        <dbReference type="EMBL" id="EAT78010.1"/>
    </source>
</evidence>
<dbReference type="KEGG" id="pno:SNOG_14470"/>
<feature type="signal peptide" evidence="1">
    <location>
        <begin position="1"/>
        <end position="20"/>
    </location>
</feature>
<evidence type="ECO:0000313" key="3">
    <source>
        <dbReference type="Proteomes" id="UP000001055"/>
    </source>
</evidence>